<feature type="domain" description="Histone deacetylase" evidence="3">
    <location>
        <begin position="30"/>
        <end position="281"/>
    </location>
</feature>
<reference evidence="4 5" key="1">
    <citation type="submission" date="2015-11" db="EMBL/GenBank/DDBJ databases">
        <title>Genomic Taxonomy of the Vibrionaceae.</title>
        <authorList>
            <person name="Gomez-Gil B."/>
            <person name="Enciso-Ibarra J."/>
        </authorList>
    </citation>
    <scope>NUCLEOTIDE SEQUENCE [LARGE SCALE GENOMIC DNA]</scope>
    <source>
        <strain evidence="4 5">CAIM 912</strain>
    </source>
</reference>
<keyword evidence="5" id="KW-1185">Reference proteome</keyword>
<dbReference type="GO" id="GO:0040029">
    <property type="term" value="P:epigenetic regulation of gene expression"/>
    <property type="evidence" value="ECO:0007669"/>
    <property type="project" value="TreeGrafter"/>
</dbReference>
<dbReference type="InterPro" id="IPR044150">
    <property type="entry name" value="HDAC_classIV"/>
</dbReference>
<comment type="similarity">
    <text evidence="1">Belongs to the histone deacetylase family.</text>
</comment>
<protein>
    <submittedName>
        <fullName evidence="4">Histone deacetylase</fullName>
    </submittedName>
</protein>
<dbReference type="RefSeq" id="WP_067416277.1">
    <property type="nucleotide sequence ID" value="NZ_LNTY01000034.1"/>
</dbReference>
<dbReference type="PRINTS" id="PR01270">
    <property type="entry name" value="HDASUPER"/>
</dbReference>
<dbReference type="AlphaFoldDB" id="A0A135I7H6"/>
<dbReference type="CDD" id="cd09993">
    <property type="entry name" value="HDAC_classIV"/>
    <property type="match status" value="1"/>
</dbReference>
<organism evidence="4 5">
    <name type="scientific">Enterovibrio coralii</name>
    <dbReference type="NCBI Taxonomy" id="294935"/>
    <lineage>
        <taxon>Bacteria</taxon>
        <taxon>Pseudomonadati</taxon>
        <taxon>Pseudomonadota</taxon>
        <taxon>Gammaproteobacteria</taxon>
        <taxon>Vibrionales</taxon>
        <taxon>Vibrionaceae</taxon>
        <taxon>Enterovibrio</taxon>
    </lineage>
</organism>
<sequence length="308" mass="34107">MLPVVYHPIYSDFPIPDGHRYPLSKYRLLKEHLIDNNWPVVEHRPERLESAQLKAIHDPEYVDALLSGTIPLVKMRRIGFPWSDALLQRSLTSLGGTTLTVDLALAHGVAIHLTGGYHHSHYDFGGGFCLFNDLVLAAQHALAYPHIDKVLIVDCDVHHGDGTASLTAERDDIITLSVHCEKNFPSRKPDSTIDLPLPIGTDSESYLHAFLPCLKLALAQHQPDMVIYDAGVDIHIDDELGYLSVCHEGIAKRDAAVFDACADHQIPVAAVIGGGYRTDHAQLVPLHAELVRAAINTYYPTTWNETNE</sequence>
<dbReference type="InterPro" id="IPR000286">
    <property type="entry name" value="HDACs"/>
</dbReference>
<dbReference type="GO" id="GO:0004407">
    <property type="term" value="F:histone deacetylase activity"/>
    <property type="evidence" value="ECO:0007669"/>
    <property type="project" value="InterPro"/>
</dbReference>
<dbReference type="Pfam" id="PF00850">
    <property type="entry name" value="Hist_deacetyl"/>
    <property type="match status" value="1"/>
</dbReference>
<evidence type="ECO:0000256" key="2">
    <source>
        <dbReference type="ARBA" id="ARBA00022801"/>
    </source>
</evidence>
<dbReference type="InterPro" id="IPR023696">
    <property type="entry name" value="Ureohydrolase_dom_sf"/>
</dbReference>
<dbReference type="OrthoDB" id="9808367at2"/>
<dbReference type="STRING" id="294935.ATN88_01335"/>
<accession>A0A135I7H6</accession>
<gene>
    <name evidence="4" type="ORF">ATN88_01335</name>
</gene>
<dbReference type="Proteomes" id="UP000070529">
    <property type="component" value="Unassembled WGS sequence"/>
</dbReference>
<comment type="caution">
    <text evidence="4">The sequence shown here is derived from an EMBL/GenBank/DDBJ whole genome shotgun (WGS) entry which is preliminary data.</text>
</comment>
<name>A0A135I7H6_9GAMM</name>
<dbReference type="PANTHER" id="PTHR10625">
    <property type="entry name" value="HISTONE DEACETYLASE HDAC1-RELATED"/>
    <property type="match status" value="1"/>
</dbReference>
<evidence type="ECO:0000313" key="4">
    <source>
        <dbReference type="EMBL" id="KXF81406.1"/>
    </source>
</evidence>
<dbReference type="PANTHER" id="PTHR10625:SF19">
    <property type="entry name" value="HISTONE DEACETYLASE 12"/>
    <property type="match status" value="1"/>
</dbReference>
<dbReference type="InterPro" id="IPR023801">
    <property type="entry name" value="His_deacetylse_dom"/>
</dbReference>
<dbReference type="GO" id="GO:0016787">
    <property type="term" value="F:hydrolase activity"/>
    <property type="evidence" value="ECO:0007669"/>
    <property type="project" value="UniProtKB-KW"/>
</dbReference>
<dbReference type="InterPro" id="IPR037138">
    <property type="entry name" value="His_deacetylse_dom_sf"/>
</dbReference>
<dbReference type="Gene3D" id="3.40.800.20">
    <property type="entry name" value="Histone deacetylase domain"/>
    <property type="match status" value="1"/>
</dbReference>
<proteinExistence type="inferred from homology"/>
<evidence type="ECO:0000313" key="5">
    <source>
        <dbReference type="Proteomes" id="UP000070529"/>
    </source>
</evidence>
<keyword evidence="2" id="KW-0378">Hydrolase</keyword>
<evidence type="ECO:0000259" key="3">
    <source>
        <dbReference type="Pfam" id="PF00850"/>
    </source>
</evidence>
<dbReference type="EMBL" id="LNTY01000034">
    <property type="protein sequence ID" value="KXF81406.1"/>
    <property type="molecule type" value="Genomic_DNA"/>
</dbReference>
<dbReference type="SUPFAM" id="SSF52768">
    <property type="entry name" value="Arginase/deacetylase"/>
    <property type="match status" value="1"/>
</dbReference>
<evidence type="ECO:0000256" key="1">
    <source>
        <dbReference type="ARBA" id="ARBA00005947"/>
    </source>
</evidence>